<dbReference type="InterPro" id="IPR029016">
    <property type="entry name" value="GAF-like_dom_sf"/>
</dbReference>
<dbReference type="Gene3D" id="3.30.450.40">
    <property type="match status" value="1"/>
</dbReference>
<dbReference type="InterPro" id="IPR005471">
    <property type="entry name" value="Tscrpt_reg_IclR_N"/>
</dbReference>
<protein>
    <submittedName>
        <fullName evidence="6">IclR family transcriptional regulator</fullName>
    </submittedName>
</protein>
<dbReference type="PANTHER" id="PTHR30136:SF7">
    <property type="entry name" value="HTH-TYPE TRANSCRIPTIONAL REGULATOR KDGR-RELATED"/>
    <property type="match status" value="1"/>
</dbReference>
<dbReference type="InterPro" id="IPR036390">
    <property type="entry name" value="WH_DNA-bd_sf"/>
</dbReference>
<dbReference type="GO" id="GO:0045892">
    <property type="term" value="P:negative regulation of DNA-templated transcription"/>
    <property type="evidence" value="ECO:0007669"/>
    <property type="project" value="TreeGrafter"/>
</dbReference>
<keyword evidence="7" id="KW-1185">Reference proteome</keyword>
<dbReference type="AlphaFoldDB" id="A0A6G7K8P6"/>
<dbReference type="KEGG" id="jar:G7057_03380"/>
<sequence>MTQPQPYGTVLLKAEKILSFLASKSEPQPLHVIAKETEMTNSTVSKILSTLELIGYIHRNDKTKTYQLGSGLVKYANQYLKDLSISKIAYPYLKDLHRLLDETVHLSIREGNEMLYLNKLESTQPIVVTTSRIGFTKPMYASAMGKAVLAECPTAELDDYFSTVRMTAFTPNTLVDRDDLEKEFQFVQEHGYAFDNSEEQIEVFCIGASLSVDGKNYGAFSVSMPTYRRTPELEEKVISAILETKRNIIQELKQVYHYL</sequence>
<feature type="domain" description="IclR-ED" evidence="5">
    <location>
        <begin position="71"/>
        <end position="254"/>
    </location>
</feature>
<keyword evidence="1" id="KW-0805">Transcription regulation</keyword>
<dbReference type="PROSITE" id="PS51078">
    <property type="entry name" value="ICLR_ED"/>
    <property type="match status" value="1"/>
</dbReference>
<evidence type="ECO:0000259" key="5">
    <source>
        <dbReference type="PROSITE" id="PS51078"/>
    </source>
</evidence>
<evidence type="ECO:0000256" key="3">
    <source>
        <dbReference type="ARBA" id="ARBA00023163"/>
    </source>
</evidence>
<dbReference type="SUPFAM" id="SSF46785">
    <property type="entry name" value="Winged helix' DNA-binding domain"/>
    <property type="match status" value="1"/>
</dbReference>
<feature type="domain" description="HTH iclR-type" evidence="4">
    <location>
        <begin position="8"/>
        <end position="70"/>
    </location>
</feature>
<dbReference type="EMBL" id="CP049740">
    <property type="protein sequence ID" value="QII81612.1"/>
    <property type="molecule type" value="Genomic_DNA"/>
</dbReference>
<dbReference type="RefSeq" id="WP_166161345.1">
    <property type="nucleotide sequence ID" value="NZ_CP049740.1"/>
</dbReference>
<evidence type="ECO:0000256" key="1">
    <source>
        <dbReference type="ARBA" id="ARBA00023015"/>
    </source>
</evidence>
<dbReference type="InterPro" id="IPR050707">
    <property type="entry name" value="HTH_MetabolicPath_Reg"/>
</dbReference>
<dbReference type="Proteomes" id="UP000501451">
    <property type="component" value="Chromosome"/>
</dbReference>
<dbReference type="PROSITE" id="PS51077">
    <property type="entry name" value="HTH_ICLR"/>
    <property type="match status" value="1"/>
</dbReference>
<dbReference type="InterPro" id="IPR014757">
    <property type="entry name" value="Tscrpt_reg_IclR_C"/>
</dbReference>
<evidence type="ECO:0000259" key="4">
    <source>
        <dbReference type="PROSITE" id="PS51077"/>
    </source>
</evidence>
<dbReference type="SMART" id="SM00346">
    <property type="entry name" value="HTH_ICLR"/>
    <property type="match status" value="1"/>
</dbReference>
<evidence type="ECO:0000256" key="2">
    <source>
        <dbReference type="ARBA" id="ARBA00023125"/>
    </source>
</evidence>
<name>A0A6G7K8P6_9LACT</name>
<dbReference type="GO" id="GO:0003700">
    <property type="term" value="F:DNA-binding transcription factor activity"/>
    <property type="evidence" value="ECO:0007669"/>
    <property type="project" value="TreeGrafter"/>
</dbReference>
<dbReference type="Gene3D" id="1.10.10.10">
    <property type="entry name" value="Winged helix-like DNA-binding domain superfamily/Winged helix DNA-binding domain"/>
    <property type="match status" value="1"/>
</dbReference>
<proteinExistence type="predicted"/>
<reference evidence="6 7" key="1">
    <citation type="journal article" date="2017" name="Int. J. Syst. Evol. Microbiol.">
        <title>Jeotgalibaca porci sp. nov. and Jeotgalibaca arthritidis sp. nov., isolated from pigs, and emended description of the genus Jeotgalibaca.</title>
        <authorList>
            <person name="Zamora L."/>
            <person name="Perez-Sancho M."/>
            <person name="Dominguez L."/>
            <person name="Fernandez-Garayzabal J.F."/>
            <person name="Vela A.I."/>
        </authorList>
    </citation>
    <scope>NUCLEOTIDE SEQUENCE [LARGE SCALE GENOMIC DNA]</scope>
    <source>
        <strain evidence="6 7">CECT 9157</strain>
    </source>
</reference>
<keyword evidence="2" id="KW-0238">DNA-binding</keyword>
<keyword evidence="3" id="KW-0804">Transcription</keyword>
<evidence type="ECO:0000313" key="6">
    <source>
        <dbReference type="EMBL" id="QII81612.1"/>
    </source>
</evidence>
<dbReference type="SUPFAM" id="SSF55781">
    <property type="entry name" value="GAF domain-like"/>
    <property type="match status" value="1"/>
</dbReference>
<gene>
    <name evidence="6" type="ORF">G7057_03380</name>
</gene>
<evidence type="ECO:0000313" key="7">
    <source>
        <dbReference type="Proteomes" id="UP000501451"/>
    </source>
</evidence>
<dbReference type="GO" id="GO:0003677">
    <property type="term" value="F:DNA binding"/>
    <property type="evidence" value="ECO:0007669"/>
    <property type="project" value="UniProtKB-KW"/>
</dbReference>
<dbReference type="PANTHER" id="PTHR30136">
    <property type="entry name" value="HELIX-TURN-HELIX TRANSCRIPTIONAL REGULATOR, ICLR FAMILY"/>
    <property type="match status" value="1"/>
</dbReference>
<dbReference type="InterPro" id="IPR036388">
    <property type="entry name" value="WH-like_DNA-bd_sf"/>
</dbReference>
<organism evidence="6 7">
    <name type="scientific">Jeotgalibaca arthritidis</name>
    <dbReference type="NCBI Taxonomy" id="1868794"/>
    <lineage>
        <taxon>Bacteria</taxon>
        <taxon>Bacillati</taxon>
        <taxon>Bacillota</taxon>
        <taxon>Bacilli</taxon>
        <taxon>Lactobacillales</taxon>
        <taxon>Carnobacteriaceae</taxon>
        <taxon>Jeotgalibaca</taxon>
    </lineage>
</organism>
<dbReference type="Pfam" id="PF09339">
    <property type="entry name" value="HTH_IclR"/>
    <property type="match status" value="1"/>
</dbReference>
<dbReference type="Pfam" id="PF01614">
    <property type="entry name" value="IclR_C"/>
    <property type="match status" value="1"/>
</dbReference>
<accession>A0A6G7K8P6</accession>